<dbReference type="Pfam" id="PF07739">
    <property type="entry name" value="TipAS"/>
    <property type="match status" value="1"/>
</dbReference>
<proteinExistence type="predicted"/>
<dbReference type="EMBL" id="CP049934">
    <property type="protein sequence ID" value="QIM15483.1"/>
    <property type="molecule type" value="Genomic_DNA"/>
</dbReference>
<sequence>MERSIQEVAKAAGTTSRTLRHYDRIGLVAPSRIGSNGYRYYDDRALVRLQRVLLLRGLGLGLEVIAQVLAAQDRNGPKSASPEKAEVSILTAHLELLRQERNRVDAQIGAVERTILALRHNAKQSEHDNTEKEDLMSQHMFEGFDHTQYREEVEARWGEDAYASSDGWWRSLGAAGQAEWQAKLAVLNADWIAAAERGEDPESTAAQDLAERHIAWLRATPGTPAATPGGDLASYVLGLGDMYVSDERFGANYGGITGASFVRDALAVYVNRNLRR</sequence>
<dbReference type="GO" id="GO:0003677">
    <property type="term" value="F:DNA binding"/>
    <property type="evidence" value="ECO:0007669"/>
    <property type="project" value="UniProtKB-KW"/>
</dbReference>
<feature type="domain" description="HTH merR-type" evidence="5">
    <location>
        <begin position="1"/>
        <end position="71"/>
    </location>
</feature>
<dbReference type="AlphaFoldDB" id="A0A6G8FGT0"/>
<dbReference type="InterPro" id="IPR012925">
    <property type="entry name" value="TipAS_dom"/>
</dbReference>
<dbReference type="RefSeq" id="WP_166321613.1">
    <property type="nucleotide sequence ID" value="NZ_CP049934.1"/>
</dbReference>
<dbReference type="InterPro" id="IPR000551">
    <property type="entry name" value="MerR-type_HTH_dom"/>
</dbReference>
<evidence type="ECO:0000313" key="7">
    <source>
        <dbReference type="Proteomes" id="UP000501387"/>
    </source>
</evidence>
<accession>A0A6G8FGT0</accession>
<reference evidence="6 7" key="1">
    <citation type="submission" date="2020-03" db="EMBL/GenBank/DDBJ databases">
        <title>Leucobacter sp. nov., isolated from beetles.</title>
        <authorList>
            <person name="Hyun D.-W."/>
            <person name="Bae J.-W."/>
        </authorList>
    </citation>
    <scope>NUCLEOTIDE SEQUENCE [LARGE SCALE GENOMIC DNA]</scope>
    <source>
        <strain evidence="6 7">HDW9B</strain>
    </source>
</reference>
<dbReference type="SMART" id="SM00422">
    <property type="entry name" value="HTH_MERR"/>
    <property type="match status" value="1"/>
</dbReference>
<dbReference type="PROSITE" id="PS50937">
    <property type="entry name" value="HTH_MERR_2"/>
    <property type="match status" value="1"/>
</dbReference>
<keyword evidence="7" id="KW-1185">Reference proteome</keyword>
<dbReference type="PANTHER" id="PTHR30204">
    <property type="entry name" value="REDOX-CYCLING DRUG-SENSING TRANSCRIPTIONAL ACTIVATOR SOXR"/>
    <property type="match status" value="1"/>
</dbReference>
<evidence type="ECO:0000256" key="2">
    <source>
        <dbReference type="ARBA" id="ARBA00023015"/>
    </source>
</evidence>
<dbReference type="PRINTS" id="PR00040">
    <property type="entry name" value="HTHMERR"/>
</dbReference>
<gene>
    <name evidence="6" type="ORF">G7067_02150</name>
</gene>
<evidence type="ECO:0000256" key="3">
    <source>
        <dbReference type="ARBA" id="ARBA00023125"/>
    </source>
</evidence>
<keyword evidence="4" id="KW-0804">Transcription</keyword>
<name>A0A6G8FGT0_9MICO</name>
<evidence type="ECO:0000313" key="6">
    <source>
        <dbReference type="EMBL" id="QIM15483.1"/>
    </source>
</evidence>
<dbReference type="Pfam" id="PF13411">
    <property type="entry name" value="MerR_1"/>
    <property type="match status" value="1"/>
</dbReference>
<organism evidence="6 7">
    <name type="scientific">Leucobacter insecticola</name>
    <dbReference type="NCBI Taxonomy" id="2714934"/>
    <lineage>
        <taxon>Bacteria</taxon>
        <taxon>Bacillati</taxon>
        <taxon>Actinomycetota</taxon>
        <taxon>Actinomycetes</taxon>
        <taxon>Micrococcales</taxon>
        <taxon>Microbacteriaceae</taxon>
        <taxon>Leucobacter</taxon>
    </lineage>
</organism>
<keyword evidence="2" id="KW-0805">Transcription regulation</keyword>
<dbReference type="SUPFAM" id="SSF89082">
    <property type="entry name" value="Antibiotic binding domain of TipA-like multidrug resistance regulators"/>
    <property type="match status" value="1"/>
</dbReference>
<dbReference type="Gene3D" id="1.10.490.50">
    <property type="entry name" value="Antibiotic binding domain of TipA-like multidrug resistance regulators"/>
    <property type="match status" value="1"/>
</dbReference>
<dbReference type="Proteomes" id="UP000501387">
    <property type="component" value="Chromosome"/>
</dbReference>
<evidence type="ECO:0000259" key="5">
    <source>
        <dbReference type="PROSITE" id="PS50937"/>
    </source>
</evidence>
<keyword evidence="1" id="KW-0678">Repressor</keyword>
<evidence type="ECO:0000256" key="4">
    <source>
        <dbReference type="ARBA" id="ARBA00023163"/>
    </source>
</evidence>
<dbReference type="PANTHER" id="PTHR30204:SF69">
    <property type="entry name" value="MERR-FAMILY TRANSCRIPTIONAL REGULATOR"/>
    <property type="match status" value="1"/>
</dbReference>
<dbReference type="KEGG" id="lins:G7067_02150"/>
<dbReference type="InterPro" id="IPR009061">
    <property type="entry name" value="DNA-bd_dom_put_sf"/>
</dbReference>
<dbReference type="GO" id="GO:0003700">
    <property type="term" value="F:DNA-binding transcription factor activity"/>
    <property type="evidence" value="ECO:0007669"/>
    <property type="project" value="InterPro"/>
</dbReference>
<keyword evidence="3" id="KW-0238">DNA-binding</keyword>
<protein>
    <submittedName>
        <fullName evidence="6">MerR family transcriptional regulator</fullName>
    </submittedName>
</protein>
<dbReference type="InterPro" id="IPR036244">
    <property type="entry name" value="TipA-like_antibiotic-bd"/>
</dbReference>
<dbReference type="SUPFAM" id="SSF46955">
    <property type="entry name" value="Putative DNA-binding domain"/>
    <property type="match status" value="1"/>
</dbReference>
<evidence type="ECO:0000256" key="1">
    <source>
        <dbReference type="ARBA" id="ARBA00022491"/>
    </source>
</evidence>
<dbReference type="InterPro" id="IPR047057">
    <property type="entry name" value="MerR_fam"/>
</dbReference>
<dbReference type="Gene3D" id="1.10.1660.10">
    <property type="match status" value="1"/>
</dbReference>